<feature type="transmembrane region" description="Helical" evidence="1">
    <location>
        <begin position="50"/>
        <end position="69"/>
    </location>
</feature>
<sequence length="71" mass="8677">MIYSLIFLLHFKFYDLIIIFAYFASSCIYNEPRPEENIKKRNKIECRHNTYICSLIAIFLYIQMFRIQAFP</sequence>
<feature type="transmembrane region" description="Helical" evidence="1">
    <location>
        <begin position="6"/>
        <end position="29"/>
    </location>
</feature>
<keyword evidence="3" id="KW-1185">Reference proteome</keyword>
<evidence type="ECO:0000313" key="3">
    <source>
        <dbReference type="Proteomes" id="UP000199373"/>
    </source>
</evidence>
<gene>
    <name evidence="2" type="ORF">SAMN04487850_1082</name>
</gene>
<keyword evidence="1" id="KW-0812">Transmembrane</keyword>
<evidence type="ECO:0000256" key="1">
    <source>
        <dbReference type="SAM" id="Phobius"/>
    </source>
</evidence>
<dbReference type="AlphaFoldDB" id="A0A1I0NAC7"/>
<proteinExistence type="predicted"/>
<accession>A0A1I0NAC7</accession>
<reference evidence="2 3" key="1">
    <citation type="submission" date="2016-10" db="EMBL/GenBank/DDBJ databases">
        <authorList>
            <person name="de Groot N.N."/>
        </authorList>
    </citation>
    <scope>NUCLEOTIDE SEQUENCE [LARGE SCALE GENOMIC DNA]</scope>
    <source>
        <strain evidence="2 3">TC2-24</strain>
    </source>
</reference>
<evidence type="ECO:0000313" key="2">
    <source>
        <dbReference type="EMBL" id="SEV98099.1"/>
    </source>
</evidence>
<protein>
    <submittedName>
        <fullName evidence="2">Uncharacterized protein</fullName>
    </submittedName>
</protein>
<dbReference type="Proteomes" id="UP000199373">
    <property type="component" value="Unassembled WGS sequence"/>
</dbReference>
<dbReference type="EMBL" id="FOIQ01000002">
    <property type="protein sequence ID" value="SEV98099.1"/>
    <property type="molecule type" value="Genomic_DNA"/>
</dbReference>
<organism evidence="2 3">
    <name type="scientific">Prevotella aff. ruminicola Tc2-24</name>
    <dbReference type="NCBI Taxonomy" id="81582"/>
    <lineage>
        <taxon>Bacteria</taxon>
        <taxon>Pseudomonadati</taxon>
        <taxon>Bacteroidota</taxon>
        <taxon>Bacteroidia</taxon>
        <taxon>Bacteroidales</taxon>
        <taxon>Prevotellaceae</taxon>
        <taxon>Prevotella</taxon>
    </lineage>
</organism>
<name>A0A1I0NAC7_9BACT</name>
<keyword evidence="1" id="KW-1133">Transmembrane helix</keyword>
<keyword evidence="1" id="KW-0472">Membrane</keyword>